<name>A0A8D8SD66_9HEMI</name>
<reference evidence="2" key="1">
    <citation type="submission" date="2021-05" db="EMBL/GenBank/DDBJ databases">
        <authorList>
            <person name="Alioto T."/>
            <person name="Alioto T."/>
            <person name="Gomez Garrido J."/>
        </authorList>
    </citation>
    <scope>NUCLEOTIDE SEQUENCE</scope>
</reference>
<evidence type="ECO:0008006" key="3">
    <source>
        <dbReference type="Google" id="ProtNLM"/>
    </source>
</evidence>
<evidence type="ECO:0000313" key="2">
    <source>
        <dbReference type="EMBL" id="CAG6666406.1"/>
    </source>
</evidence>
<accession>A0A8D8SD66</accession>
<keyword evidence="1" id="KW-0732">Signal</keyword>
<organism evidence="2">
    <name type="scientific">Cacopsylla melanoneura</name>
    <dbReference type="NCBI Taxonomy" id="428564"/>
    <lineage>
        <taxon>Eukaryota</taxon>
        <taxon>Metazoa</taxon>
        <taxon>Ecdysozoa</taxon>
        <taxon>Arthropoda</taxon>
        <taxon>Hexapoda</taxon>
        <taxon>Insecta</taxon>
        <taxon>Pterygota</taxon>
        <taxon>Neoptera</taxon>
        <taxon>Paraneoptera</taxon>
        <taxon>Hemiptera</taxon>
        <taxon>Sternorrhyncha</taxon>
        <taxon>Psylloidea</taxon>
        <taxon>Psyllidae</taxon>
        <taxon>Psyllinae</taxon>
        <taxon>Cacopsylla</taxon>
    </lineage>
</organism>
<dbReference type="EMBL" id="HBUF01214090">
    <property type="protein sequence ID" value="CAG6666406.1"/>
    <property type="molecule type" value="Transcribed_RNA"/>
</dbReference>
<evidence type="ECO:0000256" key="1">
    <source>
        <dbReference type="SAM" id="SignalP"/>
    </source>
</evidence>
<dbReference type="AlphaFoldDB" id="A0A8D8SD66"/>
<proteinExistence type="predicted"/>
<feature type="chain" id="PRO_5034773771" description="Secreted protein" evidence="1">
    <location>
        <begin position="22"/>
        <end position="111"/>
    </location>
</feature>
<protein>
    <recommendedName>
        <fullName evidence="3">Secreted protein</fullName>
    </recommendedName>
</protein>
<sequence>MSRGLALRLIRSLLLLVQCRCMIIVRRTPCSQFLSLLKTVKKRPVGSPPAPFLPVWRVSSPSLPPLLFPLPRLLYFIWSMSSDPFTRRVTIGSTLNHSRWMLFITLLLHDG</sequence>
<feature type="signal peptide" evidence="1">
    <location>
        <begin position="1"/>
        <end position="21"/>
    </location>
</feature>